<dbReference type="EMBL" id="ML210236">
    <property type="protein sequence ID" value="TFK22625.1"/>
    <property type="molecule type" value="Genomic_DNA"/>
</dbReference>
<reference evidence="2 3" key="1">
    <citation type="journal article" date="2019" name="Nat. Ecol. Evol.">
        <title>Megaphylogeny resolves global patterns of mushroom evolution.</title>
        <authorList>
            <person name="Varga T."/>
            <person name="Krizsan K."/>
            <person name="Foldi C."/>
            <person name="Dima B."/>
            <person name="Sanchez-Garcia M."/>
            <person name="Sanchez-Ramirez S."/>
            <person name="Szollosi G.J."/>
            <person name="Szarkandi J.G."/>
            <person name="Papp V."/>
            <person name="Albert L."/>
            <person name="Andreopoulos W."/>
            <person name="Angelini C."/>
            <person name="Antonin V."/>
            <person name="Barry K.W."/>
            <person name="Bougher N.L."/>
            <person name="Buchanan P."/>
            <person name="Buyck B."/>
            <person name="Bense V."/>
            <person name="Catcheside P."/>
            <person name="Chovatia M."/>
            <person name="Cooper J."/>
            <person name="Damon W."/>
            <person name="Desjardin D."/>
            <person name="Finy P."/>
            <person name="Geml J."/>
            <person name="Haridas S."/>
            <person name="Hughes K."/>
            <person name="Justo A."/>
            <person name="Karasinski D."/>
            <person name="Kautmanova I."/>
            <person name="Kiss B."/>
            <person name="Kocsube S."/>
            <person name="Kotiranta H."/>
            <person name="LaButti K.M."/>
            <person name="Lechner B.E."/>
            <person name="Liimatainen K."/>
            <person name="Lipzen A."/>
            <person name="Lukacs Z."/>
            <person name="Mihaltcheva S."/>
            <person name="Morgado L.N."/>
            <person name="Niskanen T."/>
            <person name="Noordeloos M.E."/>
            <person name="Ohm R.A."/>
            <person name="Ortiz-Santana B."/>
            <person name="Ovrebo C."/>
            <person name="Racz N."/>
            <person name="Riley R."/>
            <person name="Savchenko A."/>
            <person name="Shiryaev A."/>
            <person name="Soop K."/>
            <person name="Spirin V."/>
            <person name="Szebenyi C."/>
            <person name="Tomsovsky M."/>
            <person name="Tulloss R.E."/>
            <person name="Uehling J."/>
            <person name="Grigoriev I.V."/>
            <person name="Vagvolgyi C."/>
            <person name="Papp T."/>
            <person name="Martin F.M."/>
            <person name="Miettinen O."/>
            <person name="Hibbett D.S."/>
            <person name="Nagy L.G."/>
        </authorList>
    </citation>
    <scope>NUCLEOTIDE SEQUENCE [LARGE SCALE GENOMIC DNA]</scope>
    <source>
        <strain evidence="2 3">CBS 121175</strain>
    </source>
</reference>
<organism evidence="2 3">
    <name type="scientific">Coprinopsis marcescibilis</name>
    <name type="common">Agaric fungus</name>
    <name type="synonym">Psathyrella marcescibilis</name>
    <dbReference type="NCBI Taxonomy" id="230819"/>
    <lineage>
        <taxon>Eukaryota</taxon>
        <taxon>Fungi</taxon>
        <taxon>Dikarya</taxon>
        <taxon>Basidiomycota</taxon>
        <taxon>Agaricomycotina</taxon>
        <taxon>Agaricomycetes</taxon>
        <taxon>Agaricomycetidae</taxon>
        <taxon>Agaricales</taxon>
        <taxon>Agaricineae</taxon>
        <taxon>Psathyrellaceae</taxon>
        <taxon>Coprinopsis</taxon>
    </lineage>
</organism>
<accession>A0A5C3KR41</accession>
<gene>
    <name evidence="2" type="ORF">FA15DRAFT_511358</name>
</gene>
<dbReference type="Proteomes" id="UP000307440">
    <property type="component" value="Unassembled WGS sequence"/>
</dbReference>
<evidence type="ECO:0000256" key="1">
    <source>
        <dbReference type="SAM" id="MobiDB-lite"/>
    </source>
</evidence>
<feature type="compositionally biased region" description="Polar residues" evidence="1">
    <location>
        <begin position="73"/>
        <end position="83"/>
    </location>
</feature>
<sequence>MSSHSSTKYRSTESDSHGSTRPSDNSERRPKRAPADDSTTQMRQRGVDPVTIANPHSNEIVNYDKGDMRTPAPISSDSTSTFTRDAGDGRGAAPIRSRDVRYQDDRDRGAIRSTTTDRDKPLPHSKDQERVPASRSHTDRANSMRRSLSA</sequence>
<name>A0A5C3KR41_COPMA</name>
<feature type="compositionally biased region" description="Basic and acidic residues" evidence="1">
    <location>
        <begin position="10"/>
        <end position="28"/>
    </location>
</feature>
<dbReference type="AlphaFoldDB" id="A0A5C3KR41"/>
<keyword evidence="3" id="KW-1185">Reference proteome</keyword>
<protein>
    <submittedName>
        <fullName evidence="2">Uncharacterized protein</fullName>
    </submittedName>
</protein>
<evidence type="ECO:0000313" key="3">
    <source>
        <dbReference type="Proteomes" id="UP000307440"/>
    </source>
</evidence>
<feature type="region of interest" description="Disordered" evidence="1">
    <location>
        <begin position="1"/>
        <end position="150"/>
    </location>
</feature>
<feature type="compositionally biased region" description="Basic and acidic residues" evidence="1">
    <location>
        <begin position="96"/>
        <end position="142"/>
    </location>
</feature>
<evidence type="ECO:0000313" key="2">
    <source>
        <dbReference type="EMBL" id="TFK22625.1"/>
    </source>
</evidence>
<proteinExistence type="predicted"/>